<evidence type="ECO:0008006" key="4">
    <source>
        <dbReference type="Google" id="ProtNLM"/>
    </source>
</evidence>
<feature type="region of interest" description="Disordered" evidence="1">
    <location>
        <begin position="207"/>
        <end position="241"/>
    </location>
</feature>
<organism evidence="2 3">
    <name type="scientific">Streblomastix strix</name>
    <dbReference type="NCBI Taxonomy" id="222440"/>
    <lineage>
        <taxon>Eukaryota</taxon>
        <taxon>Metamonada</taxon>
        <taxon>Preaxostyla</taxon>
        <taxon>Oxymonadida</taxon>
        <taxon>Streblomastigidae</taxon>
        <taxon>Streblomastix</taxon>
    </lineage>
</organism>
<evidence type="ECO:0000313" key="2">
    <source>
        <dbReference type="EMBL" id="KAA6370471.1"/>
    </source>
</evidence>
<feature type="compositionally biased region" description="Basic and acidic residues" evidence="1">
    <location>
        <begin position="207"/>
        <end position="218"/>
    </location>
</feature>
<name>A0A5J4UK38_9EUKA</name>
<dbReference type="EMBL" id="SNRW01015352">
    <property type="protein sequence ID" value="KAA6370471.1"/>
    <property type="molecule type" value="Genomic_DNA"/>
</dbReference>
<evidence type="ECO:0000313" key="3">
    <source>
        <dbReference type="Proteomes" id="UP000324800"/>
    </source>
</evidence>
<reference evidence="2 3" key="1">
    <citation type="submission" date="2019-03" db="EMBL/GenBank/DDBJ databases">
        <title>Single cell metagenomics reveals metabolic interactions within the superorganism composed of flagellate Streblomastix strix and complex community of Bacteroidetes bacteria on its surface.</title>
        <authorList>
            <person name="Treitli S.C."/>
            <person name="Kolisko M."/>
            <person name="Husnik F."/>
            <person name="Keeling P."/>
            <person name="Hampl V."/>
        </authorList>
    </citation>
    <scope>NUCLEOTIDE SEQUENCE [LARGE SCALE GENOMIC DNA]</scope>
    <source>
        <strain evidence="2">ST1C</strain>
    </source>
</reference>
<protein>
    <recommendedName>
        <fullName evidence="4">Trichohyalin-plectin-homology domain-containing protein</fullName>
    </recommendedName>
</protein>
<feature type="compositionally biased region" description="Basic and acidic residues" evidence="1">
    <location>
        <begin position="225"/>
        <end position="235"/>
    </location>
</feature>
<gene>
    <name evidence="2" type="ORF">EZS28_034001</name>
</gene>
<dbReference type="AlphaFoldDB" id="A0A5J4UK38"/>
<sequence>MEQRNEGQIQMAERKRELELYKMREAEQIKQLTDKLKKQRIESQLRSGIPGQVSFIMQQTQVQEEKSRQNELKLMRAEDEMTRQLYIKILLDSEEKDIEKQRQKWKKQEIIRIREERKKKIICHVLELLQQEQEKQRIEAIKQLIDRLRQQEIDSQWRFVSEELERRRYEEIVVDVERRVDHLLWRQMWEDISKLFEMKKEDIKRDSELKALPGEKGKDQKKKKDQINQEMKESTDSGVTKQFSTSIRSDNFISFININVNMMSGSPERPHSPSIYCIACSELADTNKEVEYQRQRKIMLLRQYKC</sequence>
<proteinExistence type="predicted"/>
<dbReference type="Proteomes" id="UP000324800">
    <property type="component" value="Unassembled WGS sequence"/>
</dbReference>
<evidence type="ECO:0000256" key="1">
    <source>
        <dbReference type="SAM" id="MobiDB-lite"/>
    </source>
</evidence>
<accession>A0A5J4UK38</accession>
<comment type="caution">
    <text evidence="2">The sequence shown here is derived from an EMBL/GenBank/DDBJ whole genome shotgun (WGS) entry which is preliminary data.</text>
</comment>